<name>A0A1H3HFP9_ALLWA</name>
<keyword evidence="2" id="KW-1185">Reference proteome</keyword>
<dbReference type="Pfam" id="PF09570">
    <property type="entry name" value="RE_SinI"/>
    <property type="match status" value="1"/>
</dbReference>
<evidence type="ECO:0000313" key="1">
    <source>
        <dbReference type="EMBL" id="SDY14297.1"/>
    </source>
</evidence>
<dbReference type="GO" id="GO:0009307">
    <property type="term" value="P:DNA restriction-modification system"/>
    <property type="evidence" value="ECO:0007669"/>
    <property type="project" value="InterPro"/>
</dbReference>
<reference evidence="2" key="1">
    <citation type="submission" date="2016-10" db="EMBL/GenBank/DDBJ databases">
        <authorList>
            <person name="Varghese N."/>
            <person name="Submissions S."/>
        </authorList>
    </citation>
    <scope>NUCLEOTIDE SEQUENCE [LARGE SCALE GENOMIC DNA]</scope>
    <source>
        <strain evidence="2">DSM 173</strain>
    </source>
</reference>
<accession>A0A1H3HFP9</accession>
<organism evidence="1 2">
    <name type="scientific">Allochromatium warmingii</name>
    <name type="common">Chromatium warmingii</name>
    <dbReference type="NCBI Taxonomy" id="61595"/>
    <lineage>
        <taxon>Bacteria</taxon>
        <taxon>Pseudomonadati</taxon>
        <taxon>Pseudomonadota</taxon>
        <taxon>Gammaproteobacteria</taxon>
        <taxon>Chromatiales</taxon>
        <taxon>Chromatiaceae</taxon>
        <taxon>Allochromatium</taxon>
    </lineage>
</organism>
<dbReference type="RefSeq" id="WP_177169050.1">
    <property type="nucleotide sequence ID" value="NZ_FNOW01000033.1"/>
</dbReference>
<keyword evidence="1" id="KW-0378">Hydrolase</keyword>
<dbReference type="InterPro" id="IPR019070">
    <property type="entry name" value="Restrct_endonuc_II_SinI"/>
</dbReference>
<evidence type="ECO:0000313" key="2">
    <source>
        <dbReference type="Proteomes" id="UP000198672"/>
    </source>
</evidence>
<protein>
    <submittedName>
        <fullName evidence="1">SinI restriction endonuclease</fullName>
    </submittedName>
</protein>
<sequence length="243" mass="27272">MKLKEVLEDLGREQSISLGMQIASDLNIQWEGSIAIVFNAIVSDVERAPGNIGGKNDNHSDAIRKWILKYRSGKDGRASQRVSNPPGTVSDPIIEKIIGARITKLTPNDLIKVNYAHRLGMSAENILGLILEEYLAVNLEPYGWHCAWGETVKSVDFVHEDGRLLQIKNRSNSENSSSSAIRHGTQIEKWFRIKADKIEYMWESLNEICGTTTLSEDSFVRFVQSTLASNPFCLAVEKENPWL</sequence>
<gene>
    <name evidence="1" type="ORF">SAMN05421644_1333</name>
</gene>
<proteinExistence type="predicted"/>
<dbReference type="EMBL" id="FNOW01000033">
    <property type="protein sequence ID" value="SDY14297.1"/>
    <property type="molecule type" value="Genomic_DNA"/>
</dbReference>
<dbReference type="GO" id="GO:0009036">
    <property type="term" value="F:type II site-specific deoxyribonuclease activity"/>
    <property type="evidence" value="ECO:0007669"/>
    <property type="project" value="InterPro"/>
</dbReference>
<keyword evidence="1" id="KW-0255">Endonuclease</keyword>
<keyword evidence="1" id="KW-0540">Nuclease</keyword>
<dbReference type="GO" id="GO:0003677">
    <property type="term" value="F:DNA binding"/>
    <property type="evidence" value="ECO:0007669"/>
    <property type="project" value="InterPro"/>
</dbReference>
<dbReference type="Proteomes" id="UP000198672">
    <property type="component" value="Unassembled WGS sequence"/>
</dbReference>
<dbReference type="AlphaFoldDB" id="A0A1H3HFP9"/>